<dbReference type="PROSITE" id="PS51002">
    <property type="entry name" value="CYTB_NTER"/>
    <property type="match status" value="1"/>
</dbReference>
<evidence type="ECO:0000256" key="17">
    <source>
        <dbReference type="ARBA" id="ARBA00031681"/>
    </source>
</evidence>
<feature type="transmembrane region" description="Helical" evidence="20">
    <location>
        <begin position="43"/>
        <end position="62"/>
    </location>
</feature>
<reference evidence="22 23" key="1">
    <citation type="submission" date="2022-05" db="EMBL/GenBank/DDBJ databases">
        <authorList>
            <consortium name="Genoscope - CEA"/>
            <person name="William W."/>
        </authorList>
    </citation>
    <scope>NUCLEOTIDE SEQUENCE [LARGE SCALE GENOMIC DNA]</scope>
</reference>
<dbReference type="Gene3D" id="1.20.810.10">
    <property type="entry name" value="Cytochrome Bc1 Complex, Chain C"/>
    <property type="match status" value="1"/>
</dbReference>
<keyword evidence="4" id="KW-0813">Transport</keyword>
<keyword evidence="7 20" id="KW-0812">Transmembrane</keyword>
<keyword evidence="11 20" id="KW-1133">Transmembrane helix</keyword>
<evidence type="ECO:0000256" key="10">
    <source>
        <dbReference type="ARBA" id="ARBA00022982"/>
    </source>
</evidence>
<evidence type="ECO:0000256" key="4">
    <source>
        <dbReference type="ARBA" id="ARBA00022448"/>
    </source>
</evidence>
<keyword evidence="9" id="KW-0999">Mitochondrion inner membrane</keyword>
<evidence type="ECO:0000256" key="9">
    <source>
        <dbReference type="ARBA" id="ARBA00022792"/>
    </source>
</evidence>
<comment type="function">
    <text evidence="1">Component of the ubiquinol-cytochrome c reductase complex (complex III or cytochrome b-c1 complex) that is part of the mitochondrial respiratory chain. The b-c1 complex mediates electron transfer from ubiquinol to cytochrome c. Contributes to the generation of a proton gradient across the mitochondrial membrane that is then used for ATP synthesis.</text>
</comment>
<comment type="subcellular location">
    <subcellularLocation>
        <location evidence="2">Mitochondrion inner membrane</location>
        <topology evidence="2">Multi-pass membrane protein</topology>
    </subcellularLocation>
</comment>
<evidence type="ECO:0000256" key="5">
    <source>
        <dbReference type="ARBA" id="ARBA00022617"/>
    </source>
</evidence>
<evidence type="ECO:0000256" key="18">
    <source>
        <dbReference type="ARBA" id="ARBA00032600"/>
    </source>
</evidence>
<evidence type="ECO:0000259" key="21">
    <source>
        <dbReference type="PROSITE" id="PS51002"/>
    </source>
</evidence>
<evidence type="ECO:0000256" key="14">
    <source>
        <dbReference type="ARBA" id="ARBA00023128"/>
    </source>
</evidence>
<accession>A0ABN8T0J5</accession>
<feature type="domain" description="Cytochrome b/b6 N-terminal region profile" evidence="21">
    <location>
        <begin position="1"/>
        <end position="148"/>
    </location>
</feature>
<evidence type="ECO:0000256" key="6">
    <source>
        <dbReference type="ARBA" id="ARBA00022660"/>
    </source>
</evidence>
<evidence type="ECO:0000256" key="2">
    <source>
        <dbReference type="ARBA" id="ARBA00004448"/>
    </source>
</evidence>
<keyword evidence="13" id="KW-0830">Ubiquinone</keyword>
<evidence type="ECO:0000256" key="3">
    <source>
        <dbReference type="ARBA" id="ARBA00013531"/>
    </source>
</evidence>
<gene>
    <name evidence="22" type="ORF">PEVE_00033468</name>
</gene>
<proteinExistence type="predicted"/>
<comment type="caution">
    <text evidence="22">The sequence shown here is derived from an EMBL/GenBank/DDBJ whole genome shotgun (WGS) entry which is preliminary data.</text>
</comment>
<keyword evidence="15 20" id="KW-0472">Membrane</keyword>
<evidence type="ECO:0000256" key="12">
    <source>
        <dbReference type="ARBA" id="ARBA00023004"/>
    </source>
</evidence>
<evidence type="ECO:0000256" key="11">
    <source>
        <dbReference type="ARBA" id="ARBA00022989"/>
    </source>
</evidence>
<evidence type="ECO:0000313" key="22">
    <source>
        <dbReference type="EMBL" id="CAH3196781.1"/>
    </source>
</evidence>
<name>A0ABN8T0J5_9CNID</name>
<evidence type="ECO:0000313" key="23">
    <source>
        <dbReference type="Proteomes" id="UP001159427"/>
    </source>
</evidence>
<evidence type="ECO:0000256" key="15">
    <source>
        <dbReference type="ARBA" id="ARBA00023136"/>
    </source>
</evidence>
<dbReference type="EMBL" id="CALNXI010004988">
    <property type="protein sequence ID" value="CAH3196781.1"/>
    <property type="molecule type" value="Genomic_DNA"/>
</dbReference>
<organism evidence="22 23">
    <name type="scientific">Porites evermanni</name>
    <dbReference type="NCBI Taxonomy" id="104178"/>
    <lineage>
        <taxon>Eukaryota</taxon>
        <taxon>Metazoa</taxon>
        <taxon>Cnidaria</taxon>
        <taxon>Anthozoa</taxon>
        <taxon>Hexacorallia</taxon>
        <taxon>Scleractinia</taxon>
        <taxon>Fungiina</taxon>
        <taxon>Poritidae</taxon>
        <taxon>Porites</taxon>
    </lineage>
</organism>
<dbReference type="PANTHER" id="PTHR19271:SF16">
    <property type="entry name" value="CYTOCHROME B"/>
    <property type="match status" value="1"/>
</dbReference>
<evidence type="ECO:0000256" key="13">
    <source>
        <dbReference type="ARBA" id="ARBA00023075"/>
    </source>
</evidence>
<dbReference type="Pfam" id="PF00033">
    <property type="entry name" value="Cytochrome_B"/>
    <property type="match status" value="1"/>
</dbReference>
<sequence length="148" mass="16262">GLCLGLQIITGCFLSMHYCADVGLAFASVGHIMRDVNYGFLLRYFHANGASLFFLCLYLHIGRGLYYGSYTKASVWRVGVVIFLLTMATAFMGYLCPMWGPILCNESEGAILAGVHIVYLHVEGSNSPVGSKSPVDNVVFHVYYTSKD</sequence>
<evidence type="ECO:0000256" key="8">
    <source>
        <dbReference type="ARBA" id="ARBA00022723"/>
    </source>
</evidence>
<dbReference type="InterPro" id="IPR016174">
    <property type="entry name" value="Di-haem_cyt_TM"/>
</dbReference>
<evidence type="ECO:0000256" key="7">
    <source>
        <dbReference type="ARBA" id="ARBA00022692"/>
    </source>
</evidence>
<keyword evidence="14" id="KW-0496">Mitochondrion</keyword>
<feature type="non-terminal residue" evidence="22">
    <location>
        <position position="1"/>
    </location>
</feature>
<keyword evidence="5" id="KW-0349">Heme</keyword>
<feature type="transmembrane region" description="Helical" evidence="20">
    <location>
        <begin position="74"/>
        <end position="95"/>
    </location>
</feature>
<keyword evidence="10" id="KW-0249">Electron transport</keyword>
<keyword evidence="12" id="KW-0408">Iron</keyword>
<evidence type="ECO:0000256" key="19">
    <source>
        <dbReference type="ARBA" id="ARBA00032818"/>
    </source>
</evidence>
<dbReference type="InterPro" id="IPR005797">
    <property type="entry name" value="Cyt_b/b6_N"/>
</dbReference>
<dbReference type="PANTHER" id="PTHR19271">
    <property type="entry name" value="CYTOCHROME B"/>
    <property type="match status" value="1"/>
</dbReference>
<protein>
    <recommendedName>
        <fullName evidence="3">Cytochrome b</fullName>
    </recommendedName>
    <alternativeName>
        <fullName evidence="17">Complex III subunit 3</fullName>
    </alternativeName>
    <alternativeName>
        <fullName evidence="18">Complex III subunit III</fullName>
    </alternativeName>
    <alternativeName>
        <fullName evidence="16">Cytochrome b-c1 complex subunit 3</fullName>
    </alternativeName>
    <alternativeName>
        <fullName evidence="19">Ubiquinol-cytochrome-c reductase complex cytochrome b subunit</fullName>
    </alternativeName>
</protein>
<dbReference type="SUPFAM" id="SSF81342">
    <property type="entry name" value="Transmembrane di-heme cytochromes"/>
    <property type="match status" value="1"/>
</dbReference>
<keyword evidence="23" id="KW-1185">Reference proteome</keyword>
<keyword evidence="6" id="KW-0679">Respiratory chain</keyword>
<evidence type="ECO:0000256" key="16">
    <source>
        <dbReference type="ARBA" id="ARBA00029812"/>
    </source>
</evidence>
<keyword evidence="8" id="KW-0479">Metal-binding</keyword>
<dbReference type="Proteomes" id="UP001159427">
    <property type="component" value="Unassembled WGS sequence"/>
</dbReference>
<evidence type="ECO:0000256" key="1">
    <source>
        <dbReference type="ARBA" id="ARBA00002566"/>
    </source>
</evidence>
<evidence type="ECO:0000256" key="20">
    <source>
        <dbReference type="SAM" id="Phobius"/>
    </source>
</evidence>
<dbReference type="InterPro" id="IPR027387">
    <property type="entry name" value="Cytb/b6-like_sf"/>
</dbReference>